<feature type="region of interest" description="Disordered" evidence="1">
    <location>
        <begin position="1"/>
        <end position="24"/>
    </location>
</feature>
<accession>O69905</accession>
<evidence type="ECO:0000313" key="3">
    <source>
        <dbReference type="Proteomes" id="UP000001973"/>
    </source>
</evidence>
<dbReference type="EMBL" id="AL645882">
    <property type="protein sequence ID" value="CAA19409.1"/>
    <property type="molecule type" value="Genomic_DNA"/>
</dbReference>
<dbReference type="PaxDb" id="100226-SCO5617"/>
<dbReference type="STRING" id="100226.gene:17763275"/>
<feature type="compositionally biased region" description="Basic and acidic residues" evidence="1">
    <location>
        <begin position="38"/>
        <end position="48"/>
    </location>
</feature>
<feature type="region of interest" description="Disordered" evidence="1">
    <location>
        <begin position="37"/>
        <end position="62"/>
    </location>
</feature>
<dbReference type="KEGG" id="sco:SCO5617"/>
<dbReference type="PATRIC" id="fig|100226.15.peg.5706"/>
<dbReference type="RefSeq" id="WP_011030343.1">
    <property type="nucleotide sequence ID" value="NC_003888.3"/>
</dbReference>
<dbReference type="HOGENOM" id="CLU_2132122_0_0_11"/>
<evidence type="ECO:0000313" key="2">
    <source>
        <dbReference type="EMBL" id="CAA19409.1"/>
    </source>
</evidence>
<reference evidence="2 3" key="1">
    <citation type="journal article" date="1996" name="Mol. Microbiol.">
        <title>A set of ordered cosmids and a detailed genetic and physical map for the 8 Mb Streptomyces coelicolor A3(2) chromosome.</title>
        <authorList>
            <person name="Redenbach M."/>
            <person name="Kieser H.M."/>
            <person name="Denapaite D."/>
            <person name="Eichner A."/>
            <person name="Cullum J."/>
            <person name="Kinashi H."/>
            <person name="Hopwood D.A."/>
        </authorList>
    </citation>
    <scope>NUCLEOTIDE SEQUENCE [LARGE SCALE GENOMIC DNA]</scope>
    <source>
        <strain evidence="3">ATCC BAA-471 / A3(2) / M145</strain>
    </source>
</reference>
<protein>
    <submittedName>
        <fullName evidence="2">Uncharacterized protein</fullName>
    </submittedName>
</protein>
<reference evidence="2 3" key="2">
    <citation type="journal article" date="2002" name="Nature">
        <title>Complete genome sequence of the model actinomycete Streptomyces coelicolor A3(2).</title>
        <authorList>
            <person name="Bentley S.D."/>
            <person name="Chater K.F."/>
            <person name="Cerdeno-Tarraga A.M."/>
            <person name="Challis G.L."/>
            <person name="Thomson N.R."/>
            <person name="James K.D."/>
            <person name="Harris D.E."/>
            <person name="Quail M.A."/>
            <person name="Kieser H."/>
            <person name="Harper D."/>
            <person name="Bateman A."/>
            <person name="Brown S."/>
            <person name="Chandra G."/>
            <person name="Chen C.W."/>
            <person name="Collins M."/>
            <person name="Cronin A."/>
            <person name="Fraser A."/>
            <person name="Goble A."/>
            <person name="Hidalgo J."/>
            <person name="Hornsby T."/>
            <person name="Howarth S."/>
            <person name="Huang C.H."/>
            <person name="Kieser T."/>
            <person name="Larke L."/>
            <person name="Murphy L."/>
            <person name="Oliver K."/>
            <person name="O'Neil S."/>
            <person name="Rabbinowitsch E."/>
            <person name="Rajandream M.A."/>
            <person name="Rutherford K."/>
            <person name="Rutter S."/>
            <person name="Seeger K."/>
            <person name="Saunders D."/>
            <person name="Sharp S."/>
            <person name="Squares R."/>
            <person name="Squares S."/>
            <person name="Taylor K."/>
            <person name="Warren T."/>
            <person name="Wietzorrek A."/>
            <person name="Woodward J."/>
            <person name="Barrell B.G."/>
            <person name="Parkhill J."/>
            <person name="Hopwood D.A."/>
        </authorList>
    </citation>
    <scope>NUCLEOTIDE SEQUENCE [LARGE SCALE GENOMIC DNA]</scope>
    <source>
        <strain evidence="3">ATCC BAA-471 / A3(2) / M145</strain>
    </source>
</reference>
<dbReference type="AlphaFoldDB" id="O69905"/>
<organism evidence="2 3">
    <name type="scientific">Streptomyces coelicolor (strain ATCC BAA-471 / A3(2) / M145)</name>
    <dbReference type="NCBI Taxonomy" id="100226"/>
    <lineage>
        <taxon>Bacteria</taxon>
        <taxon>Bacillati</taxon>
        <taxon>Actinomycetota</taxon>
        <taxon>Actinomycetes</taxon>
        <taxon>Kitasatosporales</taxon>
        <taxon>Streptomycetaceae</taxon>
        <taxon>Streptomyces</taxon>
        <taxon>Streptomyces albidoflavus group</taxon>
    </lineage>
</organism>
<dbReference type="InParanoid" id="O69905"/>
<dbReference type="OrthoDB" id="4259938at2"/>
<name>O69905_STRCO</name>
<sequence>MSNRDFSEDVQGPRSTDGPSVDDLRAEMYGGQVAGRFHYRESRTERDSAVIQGTPVLGDGTMTDDQAAEIRKSFGIGADLRHAAQAAESYMDRRDPTSGHTIRTYGNGRVVDLDAEPTQTGSDRVEYPRVWYGDDPGA</sequence>
<evidence type="ECO:0000256" key="1">
    <source>
        <dbReference type="SAM" id="MobiDB-lite"/>
    </source>
</evidence>
<dbReference type="Proteomes" id="UP000001973">
    <property type="component" value="Chromosome"/>
</dbReference>
<keyword evidence="3" id="KW-1185">Reference proteome</keyword>
<proteinExistence type="predicted"/>
<dbReference type="eggNOG" id="ENOG5030DR8">
    <property type="taxonomic scope" value="Bacteria"/>
</dbReference>
<gene>
    <name evidence="2" type="ordered locus">SCO5617</name>
    <name evidence="2" type="ORF">SC2E1.34</name>
</gene>
<feature type="region of interest" description="Disordered" evidence="1">
    <location>
        <begin position="87"/>
        <end position="138"/>
    </location>
</feature>
<dbReference type="PIR" id="T34802">
    <property type="entry name" value="T34802"/>
</dbReference>
<dbReference type="EMBL" id="AL939124">
    <property type="protein sequence ID" value="CAA19409.1"/>
    <property type="molecule type" value="Genomic_DNA"/>
</dbReference>